<accession>A0A8H3L258</accession>
<dbReference type="PANTHER" id="PTHR16189">
    <property type="entry name" value="TRANSMEMBRANE PROTEIN 104-RELATED"/>
    <property type="match status" value="1"/>
</dbReference>
<evidence type="ECO:0000313" key="9">
    <source>
        <dbReference type="Proteomes" id="UP000615446"/>
    </source>
</evidence>
<feature type="transmembrane region" description="Helical" evidence="6">
    <location>
        <begin position="96"/>
        <end position="118"/>
    </location>
</feature>
<keyword evidence="3 6" id="KW-1133">Transmembrane helix</keyword>
<feature type="transmembrane region" description="Helical" evidence="6">
    <location>
        <begin position="297"/>
        <end position="322"/>
    </location>
</feature>
<dbReference type="Proteomes" id="UP000615446">
    <property type="component" value="Unassembled WGS sequence"/>
</dbReference>
<comment type="subcellular location">
    <subcellularLocation>
        <location evidence="1">Membrane</location>
    </subcellularLocation>
</comment>
<evidence type="ECO:0000256" key="3">
    <source>
        <dbReference type="ARBA" id="ARBA00022989"/>
    </source>
</evidence>
<evidence type="ECO:0000256" key="5">
    <source>
        <dbReference type="SAM" id="MobiDB-lite"/>
    </source>
</evidence>
<evidence type="ECO:0000256" key="2">
    <source>
        <dbReference type="ARBA" id="ARBA00022692"/>
    </source>
</evidence>
<dbReference type="GO" id="GO:0016020">
    <property type="term" value="C:membrane"/>
    <property type="evidence" value="ECO:0007669"/>
    <property type="project" value="UniProtKB-SubCell"/>
</dbReference>
<feature type="compositionally biased region" description="Low complexity" evidence="5">
    <location>
        <begin position="513"/>
        <end position="536"/>
    </location>
</feature>
<gene>
    <name evidence="8" type="ORF">RCL2_000739200</name>
</gene>
<reference evidence="8" key="1">
    <citation type="submission" date="2019-10" db="EMBL/GenBank/DDBJ databases">
        <title>Conservation and host-specific expression of non-tandemly repeated heterogenous ribosome RNA gene in arbuscular mycorrhizal fungi.</title>
        <authorList>
            <person name="Maeda T."/>
            <person name="Kobayashi Y."/>
            <person name="Nakagawa T."/>
            <person name="Ezawa T."/>
            <person name="Yamaguchi K."/>
            <person name="Bino T."/>
            <person name="Nishimoto Y."/>
            <person name="Shigenobu S."/>
            <person name="Kawaguchi M."/>
        </authorList>
    </citation>
    <scope>NUCLEOTIDE SEQUENCE</scope>
    <source>
        <strain evidence="8">HR1</strain>
    </source>
</reference>
<feature type="transmembrane region" description="Helical" evidence="6">
    <location>
        <begin position="12"/>
        <end position="33"/>
    </location>
</feature>
<dbReference type="AlphaFoldDB" id="A0A8H3L258"/>
<feature type="transmembrane region" description="Helical" evidence="6">
    <location>
        <begin position="254"/>
        <end position="277"/>
    </location>
</feature>
<feature type="transmembrane region" description="Helical" evidence="6">
    <location>
        <begin position="221"/>
        <end position="242"/>
    </location>
</feature>
<evidence type="ECO:0000256" key="1">
    <source>
        <dbReference type="ARBA" id="ARBA00004370"/>
    </source>
</evidence>
<comment type="caution">
    <text evidence="8">The sequence shown here is derived from an EMBL/GenBank/DDBJ whole genome shotgun (WGS) entry which is preliminary data.</text>
</comment>
<feature type="domain" description="Amino acid transporter transmembrane" evidence="7">
    <location>
        <begin position="7"/>
        <end position="316"/>
    </location>
</feature>
<feature type="transmembrane region" description="Helical" evidence="6">
    <location>
        <begin position="157"/>
        <end position="180"/>
    </location>
</feature>
<evidence type="ECO:0000256" key="6">
    <source>
        <dbReference type="SAM" id="Phobius"/>
    </source>
</evidence>
<feature type="transmembrane region" description="Helical" evidence="6">
    <location>
        <begin position="593"/>
        <end position="615"/>
    </location>
</feature>
<dbReference type="InterPro" id="IPR013057">
    <property type="entry name" value="AA_transpt_TM"/>
</dbReference>
<keyword evidence="2 6" id="KW-0812">Transmembrane</keyword>
<feature type="transmembrane region" description="Helical" evidence="6">
    <location>
        <begin position="334"/>
        <end position="352"/>
    </location>
</feature>
<evidence type="ECO:0000256" key="4">
    <source>
        <dbReference type="ARBA" id="ARBA00023136"/>
    </source>
</evidence>
<feature type="transmembrane region" description="Helical" evidence="6">
    <location>
        <begin position="187"/>
        <end position="209"/>
    </location>
</feature>
<feature type="region of interest" description="Disordered" evidence="5">
    <location>
        <begin position="511"/>
        <end position="536"/>
    </location>
</feature>
<evidence type="ECO:0000313" key="8">
    <source>
        <dbReference type="EMBL" id="GES80097.1"/>
    </source>
</evidence>
<proteinExistence type="predicted"/>
<organism evidence="8 9">
    <name type="scientific">Rhizophagus clarus</name>
    <dbReference type="NCBI Taxonomy" id="94130"/>
    <lineage>
        <taxon>Eukaryota</taxon>
        <taxon>Fungi</taxon>
        <taxon>Fungi incertae sedis</taxon>
        <taxon>Mucoromycota</taxon>
        <taxon>Glomeromycotina</taxon>
        <taxon>Glomeromycetes</taxon>
        <taxon>Glomerales</taxon>
        <taxon>Glomeraceae</taxon>
        <taxon>Rhizophagus</taxon>
    </lineage>
</organism>
<dbReference type="OrthoDB" id="294541at2759"/>
<dbReference type="Pfam" id="PF01490">
    <property type="entry name" value="Aa_trans"/>
    <property type="match status" value="1"/>
</dbReference>
<protein>
    <submittedName>
        <fullName evidence="8">AAAP amino acid permease</fullName>
    </submittedName>
</protein>
<keyword evidence="4 6" id="KW-0472">Membrane</keyword>
<feature type="compositionally biased region" description="Basic and acidic residues" evidence="5">
    <location>
        <begin position="448"/>
        <end position="458"/>
    </location>
</feature>
<feature type="region of interest" description="Disordered" evidence="5">
    <location>
        <begin position="429"/>
        <end position="458"/>
    </location>
</feature>
<sequence>MICGQSKITFIGAISLLVSEMIGPGLVTIPILFESAGLITPLIMFGVALMLACSSALLLVEALSSIPGNEKFEKKIEYISLFSILIDNRIIRMISYFILFLSIESMIIATIALTSQAFDAILVRFFGSTCGIGLYPDKGWICVQNLNDFISPFGNRLMFVTGGFMITFVLVIPMAICNLGENVKIQILSFISLIFVIITWIIACIMNGLNPDRIPVIGNDQSLLVGTVLFNYAFIITVPSMVNDLNQDVSIRKVVWMSVGITSLAYILIGLFGAMAFHYDLASNLISEIRKSKIHNVFTDIATLLFPFCGLLASIPVDTIVFRYNLIRSEVCNYPMATFISLVIPWCIALPFQTGFWLNTFTNWTSLLFISTANFLIPFCLFHQSQKKAKILQTLELAKEAASSMNESNEENKNIDDKKNKEKDYFAREPIISLPPPPPPLSSNNSPEEEKEKSAFQKHLERHLQKLEKQKLENPQLEKLKRAKVYRNMSADAVPIDELPDIILKKNVKKNDSLSSNNNNDDDVNNNNIINNNNNVFSPGELYESNEADKTYIPSHPSTPRSVSTDDEEFYSLFNYVKPFKAFPGTSKKFSMIVSYSAASVSIILISSVIIYDFIGLAHGKNFFDSGSN</sequence>
<feature type="transmembrane region" description="Helical" evidence="6">
    <location>
        <begin position="39"/>
        <end position="60"/>
    </location>
</feature>
<name>A0A8H3L258_9GLOM</name>
<evidence type="ECO:0000259" key="7">
    <source>
        <dbReference type="Pfam" id="PF01490"/>
    </source>
</evidence>
<dbReference type="PANTHER" id="PTHR16189:SF3">
    <property type="entry name" value="AMINO ACID TRANSPORTER TRANSMEMBRANE DOMAIN-CONTAINING PROTEIN"/>
    <property type="match status" value="1"/>
</dbReference>
<feature type="transmembrane region" description="Helical" evidence="6">
    <location>
        <begin position="364"/>
        <end position="382"/>
    </location>
</feature>
<dbReference type="EMBL" id="BLAL01000047">
    <property type="protein sequence ID" value="GES80097.1"/>
    <property type="molecule type" value="Genomic_DNA"/>
</dbReference>